<dbReference type="EMBL" id="UFXS01000001">
    <property type="protein sequence ID" value="STD59791.1"/>
    <property type="molecule type" value="Genomic_DNA"/>
</dbReference>
<proteinExistence type="predicted"/>
<dbReference type="RefSeq" id="WP_115001891.1">
    <property type="nucleotide sequence ID" value="NZ_UFXS01000001.1"/>
</dbReference>
<gene>
    <name evidence="1" type="ORF">NCTC13456_03414</name>
</gene>
<sequence length="344" mass="40596">MNKIFYLFTLFTICLNAQIVNLKILDLSDNFPLDDADVYFKNSTKNFISDMEGKAIVDLSNVSQTDELIVSKKDYQDAVIKVSDLKSDMVVKLEKVSEVELKEAFVTNLKTEDILKKVYDNYDKNFKVDEYYFLVNFQQNLLFNNIYQDFIDTNLQFKFKRGDLKIKSNGIVNNEIKSGWQPNANIKLSEYLKSYYLKDVYIQLFVNKLNDKSLLENNLTITKYADSFVYEIHLKTSSTDYYLIIDKKTFAVIEFSLISYNRDKEVSPNNFLREGKVFYKYRPHKGNWVLKETSAIWNVTYEKENEKTDLDMNFSIIVNDYSLKPFPEFNKSVNEKMDIRRSFK</sequence>
<evidence type="ECO:0000313" key="1">
    <source>
        <dbReference type="EMBL" id="STD59791.1"/>
    </source>
</evidence>
<organism evidence="1 2">
    <name type="scientific">Empedobacter falsenii</name>
    <dbReference type="NCBI Taxonomy" id="343874"/>
    <lineage>
        <taxon>Bacteria</taxon>
        <taxon>Pseudomonadati</taxon>
        <taxon>Bacteroidota</taxon>
        <taxon>Flavobacteriia</taxon>
        <taxon>Flavobacteriales</taxon>
        <taxon>Weeksellaceae</taxon>
        <taxon>Empedobacter</taxon>
    </lineage>
</organism>
<dbReference type="Proteomes" id="UP000254737">
    <property type="component" value="Unassembled WGS sequence"/>
</dbReference>
<evidence type="ECO:0000313" key="2">
    <source>
        <dbReference type="Proteomes" id="UP000254737"/>
    </source>
</evidence>
<name>A0A376GHS7_9FLAO</name>
<evidence type="ECO:0008006" key="3">
    <source>
        <dbReference type="Google" id="ProtNLM"/>
    </source>
</evidence>
<reference evidence="1 2" key="1">
    <citation type="submission" date="2018-06" db="EMBL/GenBank/DDBJ databases">
        <authorList>
            <consortium name="Pathogen Informatics"/>
            <person name="Doyle S."/>
        </authorList>
    </citation>
    <scope>NUCLEOTIDE SEQUENCE [LARGE SCALE GENOMIC DNA]</scope>
    <source>
        <strain evidence="1 2">NCTC13456</strain>
    </source>
</reference>
<accession>A0A376GHS7</accession>
<protein>
    <recommendedName>
        <fullName evidence="3">Carboxypeptidase-like regulatory domain-containing protein</fullName>
    </recommendedName>
</protein>
<dbReference type="AlphaFoldDB" id="A0A376GHS7"/>